<dbReference type="GO" id="GO:0016853">
    <property type="term" value="F:isomerase activity"/>
    <property type="evidence" value="ECO:0007669"/>
    <property type="project" value="UniProtKB-KW"/>
</dbReference>
<feature type="domain" description="Thioredoxin" evidence="8">
    <location>
        <begin position="65"/>
        <end position="253"/>
    </location>
</feature>
<evidence type="ECO:0000256" key="1">
    <source>
        <dbReference type="ARBA" id="ARBA00005791"/>
    </source>
</evidence>
<accession>A0A4R6S4A4</accession>
<dbReference type="PANTHER" id="PTHR13887:SF14">
    <property type="entry name" value="DISULFIDE BOND FORMATION PROTEIN D"/>
    <property type="match status" value="1"/>
</dbReference>
<evidence type="ECO:0000313" key="9">
    <source>
        <dbReference type="EMBL" id="TDP94559.1"/>
    </source>
</evidence>
<evidence type="ECO:0000256" key="6">
    <source>
        <dbReference type="SAM" id="MobiDB-lite"/>
    </source>
</evidence>
<dbReference type="EMBL" id="SNYA01000002">
    <property type="protein sequence ID" value="TDP94559.1"/>
    <property type="molecule type" value="Genomic_DNA"/>
</dbReference>
<evidence type="ECO:0000313" key="10">
    <source>
        <dbReference type="Proteomes" id="UP000295601"/>
    </source>
</evidence>
<keyword evidence="4" id="KW-1015">Disulfide bond</keyword>
<keyword evidence="5" id="KW-0676">Redox-active center</keyword>
<evidence type="ECO:0000256" key="5">
    <source>
        <dbReference type="ARBA" id="ARBA00023284"/>
    </source>
</evidence>
<evidence type="ECO:0000256" key="4">
    <source>
        <dbReference type="ARBA" id="ARBA00023157"/>
    </source>
</evidence>
<keyword evidence="10" id="KW-1185">Reference proteome</keyword>
<keyword evidence="9" id="KW-0413">Isomerase</keyword>
<dbReference type="OrthoDB" id="117402at2"/>
<dbReference type="InterPro" id="IPR013766">
    <property type="entry name" value="Thioredoxin_domain"/>
</dbReference>
<dbReference type="SUPFAM" id="SSF52833">
    <property type="entry name" value="Thioredoxin-like"/>
    <property type="match status" value="1"/>
</dbReference>
<dbReference type="PANTHER" id="PTHR13887">
    <property type="entry name" value="GLUTATHIONE S-TRANSFERASE KAPPA"/>
    <property type="match status" value="1"/>
</dbReference>
<sequence length="257" mass="27288">MPHAPETLPRHELERALRRSRTLNVVLAALAVAGLVFGGVQLVRGDANGTKDATTAAGEARPQSGDGSTGTPAATVERRIDGDTMALGALDAPVVLSEWTDFRCPFCAVYSRDTLPVLIEEYVETGKVRLEIHDVAYFGEESTRAAAAARAAGEQGHYFEFLKAVYDAAPESGHPELTPDELRAFAKTAGVPDLALFATDMERADLRAAVEQSTTQAQQLGVSGVPFFVADGKAMSGAQPIEAFRTMLDEALAAAKQ</sequence>
<protein>
    <submittedName>
        <fullName evidence="9">Protein-disulfide isomerase</fullName>
    </submittedName>
</protein>
<dbReference type="RefSeq" id="WP_133616161.1">
    <property type="nucleotide sequence ID" value="NZ_SNYA01000002.1"/>
</dbReference>
<feature type="transmembrane region" description="Helical" evidence="7">
    <location>
        <begin position="21"/>
        <end position="43"/>
    </location>
</feature>
<reference evidence="9 10" key="1">
    <citation type="submission" date="2019-03" db="EMBL/GenBank/DDBJ databases">
        <title>Genomic analyses of the natural microbiome of Caenorhabditis elegans.</title>
        <authorList>
            <person name="Samuel B."/>
        </authorList>
    </citation>
    <scope>NUCLEOTIDE SEQUENCE [LARGE SCALE GENOMIC DNA]</scope>
    <source>
        <strain evidence="9 10">JUb18</strain>
    </source>
</reference>
<dbReference type="InterPro" id="IPR036249">
    <property type="entry name" value="Thioredoxin-like_sf"/>
</dbReference>
<dbReference type="GO" id="GO:0016491">
    <property type="term" value="F:oxidoreductase activity"/>
    <property type="evidence" value="ECO:0007669"/>
    <property type="project" value="UniProtKB-KW"/>
</dbReference>
<dbReference type="AlphaFoldDB" id="A0A4R6S4A4"/>
<dbReference type="Gene3D" id="3.40.30.10">
    <property type="entry name" value="Glutaredoxin"/>
    <property type="match status" value="1"/>
</dbReference>
<keyword evidence="7" id="KW-1133">Transmembrane helix</keyword>
<keyword evidence="2" id="KW-0732">Signal</keyword>
<name>A0A4R6S4A4_9MICO</name>
<keyword evidence="3" id="KW-0560">Oxidoreductase</keyword>
<comment type="caution">
    <text evidence="9">The sequence shown here is derived from an EMBL/GenBank/DDBJ whole genome shotgun (WGS) entry which is preliminary data.</text>
</comment>
<dbReference type="Pfam" id="PF13462">
    <property type="entry name" value="Thioredoxin_4"/>
    <property type="match status" value="1"/>
</dbReference>
<proteinExistence type="inferred from homology"/>
<feature type="region of interest" description="Disordered" evidence="6">
    <location>
        <begin position="48"/>
        <end position="74"/>
    </location>
</feature>
<keyword evidence="7" id="KW-0812">Transmembrane</keyword>
<keyword evidence="7" id="KW-0472">Membrane</keyword>
<evidence type="ECO:0000256" key="3">
    <source>
        <dbReference type="ARBA" id="ARBA00023002"/>
    </source>
</evidence>
<comment type="similarity">
    <text evidence="1">Belongs to the thioredoxin family. DsbA subfamily.</text>
</comment>
<evidence type="ECO:0000256" key="7">
    <source>
        <dbReference type="SAM" id="Phobius"/>
    </source>
</evidence>
<evidence type="ECO:0000256" key="2">
    <source>
        <dbReference type="ARBA" id="ARBA00022729"/>
    </source>
</evidence>
<organism evidence="9 10">
    <name type="scientific">Leucobacter luti</name>
    <dbReference type="NCBI Taxonomy" id="340320"/>
    <lineage>
        <taxon>Bacteria</taxon>
        <taxon>Bacillati</taxon>
        <taxon>Actinomycetota</taxon>
        <taxon>Actinomycetes</taxon>
        <taxon>Micrococcales</taxon>
        <taxon>Microbacteriaceae</taxon>
        <taxon>Leucobacter</taxon>
    </lineage>
</organism>
<dbReference type="PROSITE" id="PS51352">
    <property type="entry name" value="THIOREDOXIN_2"/>
    <property type="match status" value="1"/>
</dbReference>
<gene>
    <name evidence="9" type="ORF">EDF62_0979</name>
</gene>
<evidence type="ECO:0000259" key="8">
    <source>
        <dbReference type="PROSITE" id="PS51352"/>
    </source>
</evidence>
<dbReference type="InterPro" id="IPR012336">
    <property type="entry name" value="Thioredoxin-like_fold"/>
</dbReference>
<dbReference type="Proteomes" id="UP000295601">
    <property type="component" value="Unassembled WGS sequence"/>
</dbReference>